<proteinExistence type="predicted"/>
<feature type="domain" description="AbiEi antitoxin N-terminal" evidence="1">
    <location>
        <begin position="8"/>
        <end position="53"/>
    </location>
</feature>
<reference evidence="2" key="1">
    <citation type="submission" date="2021-03" db="EMBL/GenBank/DDBJ databases">
        <title>Proteiniclasticum marinus sp. nov., isolated from tidal flat sediment.</title>
        <authorList>
            <person name="Namirimu T."/>
            <person name="Yang J.-A."/>
            <person name="Yang S.-H."/>
            <person name="Kim Y.-J."/>
            <person name="Kwon K.K."/>
        </authorList>
    </citation>
    <scope>NUCLEOTIDE SEQUENCE</scope>
    <source>
        <strain evidence="2">SCR006</strain>
    </source>
</reference>
<sequence>MDDKYLIIKSIAENSDGIVTTKQIEDAGLNRTIIKNYVNQDLLVRESQGIYTLSSTLVDEYKLLQMRSEKMVFSYGTALYLHGMSDRVPRLLDVTIPQGYNVSRIKKDHPEVRFHYVRHEWWEVGLTKIHTPMGAEVILYDKERCICDLINHKKHIDMQLYTQAIKEYFKSSADVRKVLKYGNIFGIEEKIRTYMEVLT</sequence>
<organism evidence="2 3">
    <name type="scientific">Proteiniclasticum aestuarii</name>
    <dbReference type="NCBI Taxonomy" id="2817862"/>
    <lineage>
        <taxon>Bacteria</taxon>
        <taxon>Bacillati</taxon>
        <taxon>Bacillota</taxon>
        <taxon>Clostridia</taxon>
        <taxon>Eubacteriales</taxon>
        <taxon>Clostridiaceae</taxon>
        <taxon>Proteiniclasticum</taxon>
    </lineage>
</organism>
<evidence type="ECO:0000259" key="1">
    <source>
        <dbReference type="Pfam" id="PF13338"/>
    </source>
</evidence>
<gene>
    <name evidence="2" type="ORF">J3A84_09555</name>
</gene>
<comment type="caution">
    <text evidence="2">The sequence shown here is derived from an EMBL/GenBank/DDBJ whole genome shotgun (WGS) entry which is preliminary data.</text>
</comment>
<keyword evidence="3" id="KW-1185">Reference proteome</keyword>
<evidence type="ECO:0000313" key="3">
    <source>
        <dbReference type="Proteomes" id="UP000664218"/>
    </source>
</evidence>
<dbReference type="Pfam" id="PF13338">
    <property type="entry name" value="AbiEi_4"/>
    <property type="match status" value="1"/>
</dbReference>
<dbReference type="RefSeq" id="WP_207599791.1">
    <property type="nucleotide sequence ID" value="NZ_JAFNJU010000006.1"/>
</dbReference>
<dbReference type="Proteomes" id="UP000664218">
    <property type="component" value="Unassembled WGS sequence"/>
</dbReference>
<dbReference type="EMBL" id="JAFNJU010000006">
    <property type="protein sequence ID" value="MBO1265273.1"/>
    <property type="molecule type" value="Genomic_DNA"/>
</dbReference>
<evidence type="ECO:0000313" key="2">
    <source>
        <dbReference type="EMBL" id="MBO1265273.1"/>
    </source>
</evidence>
<dbReference type="InterPro" id="IPR025159">
    <property type="entry name" value="AbiEi_N"/>
</dbReference>
<accession>A0A939KJL0</accession>
<dbReference type="AlphaFoldDB" id="A0A939KJL0"/>
<protein>
    <submittedName>
        <fullName evidence="2">Type IV toxin-antitoxin system AbiEi family antitoxin domain-containing protein</fullName>
    </submittedName>
</protein>
<name>A0A939KJL0_9CLOT</name>